<dbReference type="EMBL" id="CP040812">
    <property type="protein sequence ID" value="QCY70089.1"/>
    <property type="molecule type" value="Genomic_DNA"/>
</dbReference>
<dbReference type="InterPro" id="IPR029016">
    <property type="entry name" value="GAF-like_dom_sf"/>
</dbReference>
<feature type="domain" description="Histidine kinase" evidence="6">
    <location>
        <begin position="179"/>
        <end position="396"/>
    </location>
</feature>
<dbReference type="Gene3D" id="1.10.287.130">
    <property type="match status" value="1"/>
</dbReference>
<evidence type="ECO:0000256" key="4">
    <source>
        <dbReference type="ARBA" id="ARBA00022679"/>
    </source>
</evidence>
<dbReference type="AlphaFoldDB" id="A0A5B7X440"/>
<dbReference type="SMART" id="SM00388">
    <property type="entry name" value="HisKA"/>
    <property type="match status" value="1"/>
</dbReference>
<dbReference type="Gene3D" id="3.30.565.10">
    <property type="entry name" value="Histidine kinase-like ATPase, C-terminal domain"/>
    <property type="match status" value="1"/>
</dbReference>
<dbReference type="SUPFAM" id="SSF55874">
    <property type="entry name" value="ATPase domain of HSP90 chaperone/DNA topoisomerase II/histidine kinase"/>
    <property type="match status" value="1"/>
</dbReference>
<dbReference type="EC" id="2.7.13.3" evidence="2"/>
<evidence type="ECO:0000313" key="7">
    <source>
        <dbReference type="EMBL" id="QCY70089.1"/>
    </source>
</evidence>
<dbReference type="InterPro" id="IPR003594">
    <property type="entry name" value="HATPase_dom"/>
</dbReference>
<dbReference type="SUPFAM" id="SSF47384">
    <property type="entry name" value="Homodimeric domain of signal transducing histidine kinase"/>
    <property type="match status" value="1"/>
</dbReference>
<dbReference type="InterPro" id="IPR005467">
    <property type="entry name" value="His_kinase_dom"/>
</dbReference>
<dbReference type="FunFam" id="3.30.565.10:FF:000006">
    <property type="entry name" value="Sensor histidine kinase WalK"/>
    <property type="match status" value="1"/>
</dbReference>
<dbReference type="Pfam" id="PF01590">
    <property type="entry name" value="GAF"/>
    <property type="match status" value="1"/>
</dbReference>
<gene>
    <name evidence="7" type="ORF">FHG64_12140</name>
</gene>
<dbReference type="SUPFAM" id="SSF55781">
    <property type="entry name" value="GAF domain-like"/>
    <property type="match status" value="1"/>
</dbReference>
<evidence type="ECO:0000256" key="1">
    <source>
        <dbReference type="ARBA" id="ARBA00000085"/>
    </source>
</evidence>
<evidence type="ECO:0000313" key="8">
    <source>
        <dbReference type="Proteomes" id="UP000309016"/>
    </source>
</evidence>
<dbReference type="OrthoDB" id="9811889at2"/>
<evidence type="ECO:0000256" key="5">
    <source>
        <dbReference type="ARBA" id="ARBA00022777"/>
    </source>
</evidence>
<keyword evidence="3" id="KW-0597">Phosphoprotein</keyword>
<dbReference type="RefSeq" id="WP_139066651.1">
    <property type="nucleotide sequence ID" value="NZ_CP040812.1"/>
</dbReference>
<dbReference type="Gene3D" id="3.30.450.40">
    <property type="match status" value="1"/>
</dbReference>
<name>A0A5B7X440_9FLAO</name>
<evidence type="ECO:0000256" key="3">
    <source>
        <dbReference type="ARBA" id="ARBA00022553"/>
    </source>
</evidence>
<dbReference type="PROSITE" id="PS50109">
    <property type="entry name" value="HIS_KIN"/>
    <property type="match status" value="1"/>
</dbReference>
<dbReference type="InterPro" id="IPR003018">
    <property type="entry name" value="GAF"/>
</dbReference>
<proteinExistence type="predicted"/>
<dbReference type="SMART" id="SM00387">
    <property type="entry name" value="HATPase_c"/>
    <property type="match status" value="1"/>
</dbReference>
<dbReference type="PANTHER" id="PTHR43547">
    <property type="entry name" value="TWO-COMPONENT HISTIDINE KINASE"/>
    <property type="match status" value="1"/>
</dbReference>
<keyword evidence="5 7" id="KW-0418">Kinase</keyword>
<dbReference type="Pfam" id="PF02518">
    <property type="entry name" value="HATPase_c"/>
    <property type="match status" value="1"/>
</dbReference>
<dbReference type="InterPro" id="IPR036097">
    <property type="entry name" value="HisK_dim/P_sf"/>
</dbReference>
<accession>A0A5B7X440</accession>
<reference evidence="7 8" key="1">
    <citation type="submission" date="2019-06" db="EMBL/GenBank/DDBJ databases">
        <title>Complete genome sequence of Antarcticibacterium flavum KCTC 52984T from an Antarctic marine sediment.</title>
        <authorList>
            <person name="Lee Y.M."/>
            <person name="Shin S.C."/>
        </authorList>
    </citation>
    <scope>NUCLEOTIDE SEQUENCE [LARGE SCALE GENOMIC DNA]</scope>
    <source>
        <strain evidence="7 8">KCTC 52984</strain>
    </source>
</reference>
<keyword evidence="4" id="KW-0808">Transferase</keyword>
<protein>
    <recommendedName>
        <fullName evidence="2">histidine kinase</fullName>
        <ecNumber evidence="2">2.7.13.3</ecNumber>
    </recommendedName>
</protein>
<dbReference type="Pfam" id="PF00512">
    <property type="entry name" value="HisKA"/>
    <property type="match status" value="1"/>
</dbReference>
<dbReference type="CDD" id="cd00075">
    <property type="entry name" value="HATPase"/>
    <property type="match status" value="1"/>
</dbReference>
<dbReference type="CDD" id="cd00082">
    <property type="entry name" value="HisKA"/>
    <property type="match status" value="1"/>
</dbReference>
<dbReference type="KEGG" id="afla:FHG64_12140"/>
<keyword evidence="8" id="KW-1185">Reference proteome</keyword>
<dbReference type="InterPro" id="IPR003661">
    <property type="entry name" value="HisK_dim/P_dom"/>
</dbReference>
<comment type="catalytic activity">
    <reaction evidence="1">
        <text>ATP + protein L-histidine = ADP + protein N-phospho-L-histidine.</text>
        <dbReference type="EC" id="2.7.13.3"/>
    </reaction>
</comment>
<dbReference type="InterPro" id="IPR004358">
    <property type="entry name" value="Sig_transdc_His_kin-like_C"/>
</dbReference>
<evidence type="ECO:0000259" key="6">
    <source>
        <dbReference type="PROSITE" id="PS50109"/>
    </source>
</evidence>
<organism evidence="7 8">
    <name type="scientific">Antarcticibacterium flavum</name>
    <dbReference type="NCBI Taxonomy" id="2058175"/>
    <lineage>
        <taxon>Bacteria</taxon>
        <taxon>Pseudomonadati</taxon>
        <taxon>Bacteroidota</taxon>
        <taxon>Flavobacteriia</taxon>
        <taxon>Flavobacteriales</taxon>
        <taxon>Flavobacteriaceae</taxon>
        <taxon>Antarcticibacterium</taxon>
    </lineage>
</organism>
<dbReference type="Proteomes" id="UP000309016">
    <property type="component" value="Chromosome"/>
</dbReference>
<dbReference type="GO" id="GO:0000155">
    <property type="term" value="F:phosphorelay sensor kinase activity"/>
    <property type="evidence" value="ECO:0007669"/>
    <property type="project" value="InterPro"/>
</dbReference>
<dbReference type="PRINTS" id="PR00344">
    <property type="entry name" value="BCTRLSENSOR"/>
</dbReference>
<sequence>MQVVRKIESSQRVKKLKTLKNPEVADVLQDNNLDNITRMAAQILEVPIAIISLIEGDKVWFESTYGLEVQEIEKNPGWFPSAILGESLYQVENAALDMRTKNHPLVKGDFGLRFYSAIALRDRNGHNLGTLSIIDKKPRSLNRQQQTILREFGELAVQHFSLKREMKNAVKHQHQILHITAHDLKNPISVMPLLADMILMNKANPKAIEEIARQLKSAGKRMNRIVNGLLETAREETGRVQLRLKPMDLVPVVKKVIRSNKTMARSKNQVIKTFLPDEGMVFGDPLKLTEVLDNLVNNAIKYSPTGKEIHVKLEEGPETITICVKDFGPGLTVDDMKNLFRKFTSLSAQPTGGETSTGLGLSIVKQLVDAHRGKVYANSEGKGKGSEFIVELARCEA</sequence>
<evidence type="ECO:0000256" key="2">
    <source>
        <dbReference type="ARBA" id="ARBA00012438"/>
    </source>
</evidence>
<dbReference type="InterPro" id="IPR036890">
    <property type="entry name" value="HATPase_C_sf"/>
</dbReference>
<dbReference type="PANTHER" id="PTHR43547:SF2">
    <property type="entry name" value="HYBRID SIGNAL TRANSDUCTION HISTIDINE KINASE C"/>
    <property type="match status" value="1"/>
</dbReference>